<reference evidence="1 2" key="1">
    <citation type="submission" date="2021-06" db="EMBL/GenBank/DDBJ databases">
        <authorList>
            <person name="Kallberg Y."/>
            <person name="Tangrot J."/>
            <person name="Rosling A."/>
        </authorList>
    </citation>
    <scope>NUCLEOTIDE SEQUENCE [LARGE SCALE GENOMIC DNA]</scope>
    <source>
        <strain evidence="1 2">120-4 pot B 10/14</strain>
    </source>
</reference>
<proteinExistence type="predicted"/>
<dbReference type="PANTHER" id="PTHR46060">
    <property type="entry name" value="MARINER MOS1 TRANSPOSASE-LIKE PROTEIN"/>
    <property type="match status" value="1"/>
</dbReference>
<evidence type="ECO:0000313" key="2">
    <source>
        <dbReference type="Proteomes" id="UP000789901"/>
    </source>
</evidence>
<organism evidence="1 2">
    <name type="scientific">Gigaspora margarita</name>
    <dbReference type="NCBI Taxonomy" id="4874"/>
    <lineage>
        <taxon>Eukaryota</taxon>
        <taxon>Fungi</taxon>
        <taxon>Fungi incertae sedis</taxon>
        <taxon>Mucoromycota</taxon>
        <taxon>Glomeromycotina</taxon>
        <taxon>Glomeromycetes</taxon>
        <taxon>Diversisporales</taxon>
        <taxon>Gigasporaceae</taxon>
        <taxon>Gigaspora</taxon>
    </lineage>
</organism>
<dbReference type="Proteomes" id="UP000789901">
    <property type="component" value="Unassembled WGS sequence"/>
</dbReference>
<dbReference type="Pfam" id="PF13565">
    <property type="entry name" value="HTH_32"/>
    <property type="match status" value="1"/>
</dbReference>
<comment type="caution">
    <text evidence="1">The sequence shown here is derived from an EMBL/GenBank/DDBJ whole genome shotgun (WGS) entry which is preliminary data.</text>
</comment>
<keyword evidence="2" id="KW-1185">Reference proteome</keyword>
<dbReference type="InterPro" id="IPR036397">
    <property type="entry name" value="RNaseH_sf"/>
</dbReference>
<protein>
    <submittedName>
        <fullName evidence="1">24693_t:CDS:1</fullName>
    </submittedName>
</protein>
<accession>A0ABN7UK47</accession>
<name>A0ABN7UK47_GIGMA</name>
<dbReference type="EMBL" id="CAJVQB010003030">
    <property type="protein sequence ID" value="CAG8595225.1"/>
    <property type="molecule type" value="Genomic_DNA"/>
</dbReference>
<dbReference type="Pfam" id="PF01359">
    <property type="entry name" value="Transposase_1"/>
    <property type="match status" value="1"/>
</dbReference>
<dbReference type="InterPro" id="IPR052709">
    <property type="entry name" value="Transposase-MT_Hybrid"/>
</dbReference>
<dbReference type="Gene3D" id="3.30.420.10">
    <property type="entry name" value="Ribonuclease H-like superfamily/Ribonuclease H"/>
    <property type="match status" value="1"/>
</dbReference>
<dbReference type="InterPro" id="IPR001888">
    <property type="entry name" value="Transposase_1"/>
</dbReference>
<sequence>MSCQNHVSTPEVHAELVAAKGSQALTRRTIERWISAFNNGNESVEDKPCPGHPREATTPETIAKVEKLVIEDPHTTTRELSDLTGISQAWITNILTNELGMRKVCAKWVPHVLSEKNKKKRVAVSRKLLKMMQKGYRNVVTGDETWIHYFTVSNKKNNQQWVKKGESRPQIIRTAQFSKKRMFCIFFSVDGAVACKVLKKGSTINSKYYVNDILPEVLDKFKKKKERQSTRDIMLHHDNASSHMADIVTKYLKRERITLLPHPLYSPDLAPCDFFLFPKLKQELAGRHFEQIENLARAMNSIINSIPNQVYEKCFQDWQNWLKRCIEVGGGYFEGMM</sequence>
<gene>
    <name evidence="1" type="ORF">GMARGA_LOCUS6605</name>
</gene>
<evidence type="ECO:0000313" key="1">
    <source>
        <dbReference type="EMBL" id="CAG8595225.1"/>
    </source>
</evidence>
<dbReference type="PANTHER" id="PTHR46060:SF1">
    <property type="entry name" value="MARINER MOS1 TRANSPOSASE-LIKE PROTEIN"/>
    <property type="match status" value="1"/>
</dbReference>